<evidence type="ECO:0000313" key="1">
    <source>
        <dbReference type="EMBL" id="KAJ0202727.1"/>
    </source>
</evidence>
<evidence type="ECO:0000313" key="2">
    <source>
        <dbReference type="Proteomes" id="UP000235145"/>
    </source>
</evidence>
<dbReference type="AlphaFoldDB" id="A0A9R1XBV7"/>
<accession>A0A9R1XBV7</accession>
<gene>
    <name evidence="1" type="ORF">LSAT_V11C500236180</name>
</gene>
<protein>
    <submittedName>
        <fullName evidence="1">Uncharacterized protein</fullName>
    </submittedName>
</protein>
<comment type="caution">
    <text evidence="1">The sequence shown here is derived from an EMBL/GenBank/DDBJ whole genome shotgun (WGS) entry which is preliminary data.</text>
</comment>
<name>A0A9R1XBV7_LACSA</name>
<dbReference type="EMBL" id="NBSK02000005">
    <property type="protein sequence ID" value="KAJ0202727.1"/>
    <property type="molecule type" value="Genomic_DNA"/>
</dbReference>
<dbReference type="Proteomes" id="UP000235145">
    <property type="component" value="Unassembled WGS sequence"/>
</dbReference>
<proteinExistence type="predicted"/>
<sequence length="117" mass="13563">MYARLRFARLFLCIKPINFLEDQHKLKKKYIGDCPSNELPNRDNYYTNLLKVSIPDVVDIENPSDIRNKGSGSRGKRLKSKKEMLQLQGLKPKRLCASCQQMVNHDKQNCPLKDKAN</sequence>
<reference evidence="1 2" key="1">
    <citation type="journal article" date="2017" name="Nat. Commun.">
        <title>Genome assembly with in vitro proximity ligation data and whole-genome triplication in lettuce.</title>
        <authorList>
            <person name="Reyes-Chin-Wo S."/>
            <person name="Wang Z."/>
            <person name="Yang X."/>
            <person name="Kozik A."/>
            <person name="Arikit S."/>
            <person name="Song C."/>
            <person name="Xia L."/>
            <person name="Froenicke L."/>
            <person name="Lavelle D.O."/>
            <person name="Truco M.J."/>
            <person name="Xia R."/>
            <person name="Zhu S."/>
            <person name="Xu C."/>
            <person name="Xu H."/>
            <person name="Xu X."/>
            <person name="Cox K."/>
            <person name="Korf I."/>
            <person name="Meyers B.C."/>
            <person name="Michelmore R.W."/>
        </authorList>
    </citation>
    <scope>NUCLEOTIDE SEQUENCE [LARGE SCALE GENOMIC DNA]</scope>
    <source>
        <strain evidence="2">cv. Salinas</strain>
        <tissue evidence="1">Seedlings</tissue>
    </source>
</reference>
<organism evidence="1 2">
    <name type="scientific">Lactuca sativa</name>
    <name type="common">Garden lettuce</name>
    <dbReference type="NCBI Taxonomy" id="4236"/>
    <lineage>
        <taxon>Eukaryota</taxon>
        <taxon>Viridiplantae</taxon>
        <taxon>Streptophyta</taxon>
        <taxon>Embryophyta</taxon>
        <taxon>Tracheophyta</taxon>
        <taxon>Spermatophyta</taxon>
        <taxon>Magnoliopsida</taxon>
        <taxon>eudicotyledons</taxon>
        <taxon>Gunneridae</taxon>
        <taxon>Pentapetalae</taxon>
        <taxon>asterids</taxon>
        <taxon>campanulids</taxon>
        <taxon>Asterales</taxon>
        <taxon>Asteraceae</taxon>
        <taxon>Cichorioideae</taxon>
        <taxon>Cichorieae</taxon>
        <taxon>Lactucinae</taxon>
        <taxon>Lactuca</taxon>
    </lineage>
</organism>
<keyword evidence="2" id="KW-1185">Reference proteome</keyword>